<dbReference type="GO" id="GO:0009098">
    <property type="term" value="P:L-leucine biosynthetic process"/>
    <property type="evidence" value="ECO:0007669"/>
    <property type="project" value="UniProtKB-UniPathway"/>
</dbReference>
<comment type="catalytic activity">
    <reaction evidence="12 17">
        <text>L-isoleucine + 2-oxoglutarate = (S)-3-methyl-2-oxopentanoate + L-glutamate</text>
        <dbReference type="Rhea" id="RHEA:24801"/>
        <dbReference type="ChEBI" id="CHEBI:16810"/>
        <dbReference type="ChEBI" id="CHEBI:29985"/>
        <dbReference type="ChEBI" id="CHEBI:35146"/>
        <dbReference type="ChEBI" id="CHEBI:58045"/>
        <dbReference type="EC" id="2.6.1.42"/>
    </reaction>
</comment>
<keyword evidence="7 17" id="KW-0028">Amino-acid biosynthesis</keyword>
<comment type="pathway">
    <text evidence="4 18">Amino-acid biosynthesis; L-leucine biosynthesis; L-leucine from 3-methyl-2-oxobutanoate: step 4/4.</text>
</comment>
<dbReference type="UniPathway" id="UPA00049">
    <property type="reaction ID" value="UER00062"/>
</dbReference>
<comment type="pathway">
    <text evidence="2 18">Amino-acid biosynthesis; L-isoleucine biosynthesis; L-isoleucine from 2-oxobutanoate: step 4/4.</text>
</comment>
<evidence type="ECO:0000256" key="17">
    <source>
        <dbReference type="RuleBase" id="RU004517"/>
    </source>
</evidence>
<comment type="cofactor">
    <cofactor evidence="1 16">
        <name>pyridoxal 5'-phosphate</name>
        <dbReference type="ChEBI" id="CHEBI:597326"/>
    </cofactor>
</comment>
<reference evidence="19 20" key="1">
    <citation type="submission" date="2011-08" db="EMBL/GenBank/DDBJ databases">
        <title>The Genome Sequence of Eubacteriaceae bacterium ACC19a.</title>
        <authorList>
            <consortium name="The Broad Institute Genome Sequencing Platform"/>
            <person name="Earl A."/>
            <person name="Ward D."/>
            <person name="Feldgarden M."/>
            <person name="Gevers D."/>
            <person name="Sizova M."/>
            <person name="Hazen A."/>
            <person name="Epstein S."/>
            <person name="Young S.K."/>
            <person name="Zeng Q."/>
            <person name="Gargeya S."/>
            <person name="Fitzgerald M."/>
            <person name="Haas B."/>
            <person name="Abouelleil A."/>
            <person name="Alvarado L."/>
            <person name="Arachchi H.M."/>
            <person name="Berlin A."/>
            <person name="Brown A."/>
            <person name="Chapman S.B."/>
            <person name="Chen Z."/>
            <person name="Dunbar C."/>
            <person name="Freedman E."/>
            <person name="Gearin G."/>
            <person name="Gellesch M."/>
            <person name="Goldberg J."/>
            <person name="Griggs A."/>
            <person name="Gujja S."/>
            <person name="Heiman D."/>
            <person name="Howarth C."/>
            <person name="Larson L."/>
            <person name="Lui A."/>
            <person name="MacDonald P.J.P."/>
            <person name="Montmayeur A."/>
            <person name="Murphy C."/>
            <person name="Neiman D."/>
            <person name="Pearson M."/>
            <person name="Priest M."/>
            <person name="Roberts A."/>
            <person name="Saif S."/>
            <person name="Shea T."/>
            <person name="Shenoy N."/>
            <person name="Sisk P."/>
            <person name="Stolte C."/>
            <person name="Sykes S."/>
            <person name="Wortman J."/>
            <person name="Nusbaum C."/>
            <person name="Birren B."/>
        </authorList>
    </citation>
    <scope>NUCLEOTIDE SEQUENCE [LARGE SCALE GENOMIC DNA]</scope>
    <source>
        <strain evidence="19 20">ACC19a</strain>
    </source>
</reference>
<dbReference type="EC" id="2.6.1.42" evidence="17"/>
<evidence type="ECO:0000256" key="1">
    <source>
        <dbReference type="ARBA" id="ARBA00001933"/>
    </source>
</evidence>
<dbReference type="PROSITE" id="PS00770">
    <property type="entry name" value="AA_TRANSFER_CLASS_4"/>
    <property type="match status" value="1"/>
</dbReference>
<evidence type="ECO:0000256" key="6">
    <source>
        <dbReference type="ARBA" id="ARBA00022576"/>
    </source>
</evidence>
<dbReference type="PANTHER" id="PTHR11825">
    <property type="entry name" value="SUBGROUP IIII AMINOTRANSFERASE"/>
    <property type="match status" value="1"/>
</dbReference>
<evidence type="ECO:0000313" key="20">
    <source>
        <dbReference type="Proteomes" id="UP000006437"/>
    </source>
</evidence>
<evidence type="ECO:0000256" key="18">
    <source>
        <dbReference type="RuleBase" id="RU004519"/>
    </source>
</evidence>
<dbReference type="Proteomes" id="UP000006437">
    <property type="component" value="Unassembled WGS sequence"/>
</dbReference>
<dbReference type="UniPathway" id="UPA00047">
    <property type="reaction ID" value="UER00058"/>
</dbReference>
<dbReference type="PATRIC" id="fig|796937.3.peg.1727"/>
<evidence type="ECO:0000256" key="16">
    <source>
        <dbReference type="RuleBase" id="RU004516"/>
    </source>
</evidence>
<evidence type="ECO:0000256" key="13">
    <source>
        <dbReference type="ARBA" id="ARBA00049229"/>
    </source>
</evidence>
<dbReference type="Gene3D" id="3.30.470.10">
    <property type="match status" value="1"/>
</dbReference>
<comment type="similarity">
    <text evidence="5 15">Belongs to the class-IV pyridoxal-phosphate-dependent aminotransferase family.</text>
</comment>
<evidence type="ECO:0000256" key="11">
    <source>
        <dbReference type="ARBA" id="ARBA00048212"/>
    </source>
</evidence>
<dbReference type="NCBIfam" id="TIGR01123">
    <property type="entry name" value="ilvE_II"/>
    <property type="match status" value="1"/>
</dbReference>
<dbReference type="RefSeq" id="WP_009524740.1">
    <property type="nucleotide sequence ID" value="NZ_JH414547.1"/>
</dbReference>
<keyword evidence="9 16" id="KW-0663">Pyridoxal phosphate</keyword>
<dbReference type="InterPro" id="IPR036038">
    <property type="entry name" value="Aminotransferase-like"/>
</dbReference>
<evidence type="ECO:0000256" key="2">
    <source>
        <dbReference type="ARBA" id="ARBA00004824"/>
    </source>
</evidence>
<dbReference type="Pfam" id="PF01063">
    <property type="entry name" value="Aminotran_4"/>
    <property type="match status" value="1"/>
</dbReference>
<dbReference type="InterPro" id="IPR043132">
    <property type="entry name" value="BCAT-like_C"/>
</dbReference>
<dbReference type="SUPFAM" id="SSF56752">
    <property type="entry name" value="D-aminoacid aminotransferase-like PLP-dependent enzymes"/>
    <property type="match status" value="1"/>
</dbReference>
<evidence type="ECO:0000256" key="5">
    <source>
        <dbReference type="ARBA" id="ARBA00009320"/>
    </source>
</evidence>
<feature type="modified residue" description="N6-(pyridoxal phosphate)lysine" evidence="14">
    <location>
        <position position="196"/>
    </location>
</feature>
<comment type="catalytic activity">
    <reaction evidence="13 17">
        <text>L-leucine + 2-oxoglutarate = 4-methyl-2-oxopentanoate + L-glutamate</text>
        <dbReference type="Rhea" id="RHEA:18321"/>
        <dbReference type="ChEBI" id="CHEBI:16810"/>
        <dbReference type="ChEBI" id="CHEBI:17865"/>
        <dbReference type="ChEBI" id="CHEBI:29985"/>
        <dbReference type="ChEBI" id="CHEBI:57427"/>
        <dbReference type="EC" id="2.6.1.42"/>
    </reaction>
</comment>
<dbReference type="Gene3D" id="3.20.10.10">
    <property type="entry name" value="D-amino Acid Aminotransferase, subunit A, domain 2"/>
    <property type="match status" value="1"/>
</dbReference>
<dbReference type="GO" id="GO:0052655">
    <property type="term" value="F:L-valine-2-oxoglutarate transaminase activity"/>
    <property type="evidence" value="ECO:0007669"/>
    <property type="project" value="RHEA"/>
</dbReference>
<dbReference type="GO" id="GO:0009097">
    <property type="term" value="P:isoleucine biosynthetic process"/>
    <property type="evidence" value="ECO:0007669"/>
    <property type="project" value="UniProtKB-UniPathway"/>
</dbReference>
<evidence type="ECO:0000256" key="9">
    <source>
        <dbReference type="ARBA" id="ARBA00022898"/>
    </source>
</evidence>
<evidence type="ECO:0000256" key="4">
    <source>
        <dbReference type="ARBA" id="ARBA00005072"/>
    </source>
</evidence>
<evidence type="ECO:0000313" key="19">
    <source>
        <dbReference type="EMBL" id="EHL13203.1"/>
    </source>
</evidence>
<evidence type="ECO:0000256" key="10">
    <source>
        <dbReference type="ARBA" id="ARBA00023304"/>
    </source>
</evidence>
<evidence type="ECO:0000256" key="7">
    <source>
        <dbReference type="ARBA" id="ARBA00022605"/>
    </source>
</evidence>
<dbReference type="InterPro" id="IPR043131">
    <property type="entry name" value="BCAT-like_N"/>
</dbReference>
<comment type="pathway">
    <text evidence="3 18">Amino-acid biosynthesis; L-valine biosynthesis; L-valine from pyruvate: step 4/4.</text>
</comment>
<dbReference type="HOGENOM" id="CLU_031922_0_2_9"/>
<dbReference type="GO" id="GO:0052654">
    <property type="term" value="F:L-leucine-2-oxoglutarate transaminase activity"/>
    <property type="evidence" value="ECO:0007669"/>
    <property type="project" value="RHEA"/>
</dbReference>
<dbReference type="GO" id="GO:0052656">
    <property type="term" value="F:L-isoleucine-2-oxoglutarate transaminase activity"/>
    <property type="evidence" value="ECO:0007669"/>
    <property type="project" value="RHEA"/>
</dbReference>
<organism evidence="19 20">
    <name type="scientific">Peptoanaerobacter stomatis</name>
    <dbReference type="NCBI Taxonomy" id="796937"/>
    <lineage>
        <taxon>Bacteria</taxon>
        <taxon>Bacillati</taxon>
        <taxon>Bacillota</taxon>
        <taxon>Clostridia</taxon>
        <taxon>Peptostreptococcales</taxon>
        <taxon>Filifactoraceae</taxon>
        <taxon>Peptoanaerobacter</taxon>
    </lineage>
</organism>
<evidence type="ECO:0000256" key="3">
    <source>
        <dbReference type="ARBA" id="ARBA00004931"/>
    </source>
</evidence>
<gene>
    <name evidence="19" type="ORF">HMPREF9629_00503</name>
</gene>
<dbReference type="EMBL" id="AFZE01000045">
    <property type="protein sequence ID" value="EHL13203.1"/>
    <property type="molecule type" value="Genomic_DNA"/>
</dbReference>
<dbReference type="PIRSF" id="PIRSF006468">
    <property type="entry name" value="BCAT1"/>
    <property type="match status" value="1"/>
</dbReference>
<dbReference type="InterPro" id="IPR033939">
    <property type="entry name" value="BCAT_family"/>
</dbReference>
<evidence type="ECO:0000256" key="12">
    <source>
        <dbReference type="ARBA" id="ARBA00048798"/>
    </source>
</evidence>
<evidence type="ECO:0000256" key="15">
    <source>
        <dbReference type="RuleBase" id="RU004106"/>
    </source>
</evidence>
<comment type="catalytic activity">
    <reaction evidence="11 17">
        <text>L-valine + 2-oxoglutarate = 3-methyl-2-oxobutanoate + L-glutamate</text>
        <dbReference type="Rhea" id="RHEA:24813"/>
        <dbReference type="ChEBI" id="CHEBI:11851"/>
        <dbReference type="ChEBI" id="CHEBI:16810"/>
        <dbReference type="ChEBI" id="CHEBI:29985"/>
        <dbReference type="ChEBI" id="CHEBI:57762"/>
        <dbReference type="EC" id="2.6.1.42"/>
    </reaction>
</comment>
<evidence type="ECO:0000256" key="8">
    <source>
        <dbReference type="ARBA" id="ARBA00022679"/>
    </source>
</evidence>
<name>G9X280_9FIRM</name>
<dbReference type="InterPro" id="IPR018300">
    <property type="entry name" value="Aminotrans_IV_CS"/>
</dbReference>
<evidence type="ECO:0000256" key="14">
    <source>
        <dbReference type="PIRSR" id="PIRSR006468-1"/>
    </source>
</evidence>
<sequence length="356" mass="40382">MQNIRIELTENPAQLPEDETILGFGKRFSDHMFVMDYTVEKGWFDPRIVPYAPISLYPSTMCFHYGQTTFEGLKAYRTEKNEILLFRPQQNFKRLNISDDRLCIPKLDEEFCLEALKKLIQIDEKFVPHSKGTSLYIRPFIIATEPQLGANSSTQYKFMIITSPSGVYYSSGLNPVKIYVEDNYVRAVRGGMGMAKTGGNYAVSLKSQVNAHNNDYSQVLWLDGVKRKYIEEVGAMNIFFVIGDEVVTPEINGSILDGITRKSMVELLKKEGKKVSERRISIQEVEDAYENGELKEVFGTGTAAVISPVGVLKYKDKVMTINDNKIGEISKHLYDTLTGIQRGEIEDKFGWTVKVC</sequence>
<dbReference type="UniPathway" id="UPA00048">
    <property type="reaction ID" value="UER00073"/>
</dbReference>
<keyword evidence="8 17" id="KW-0808">Transferase</keyword>
<proteinExistence type="inferred from homology"/>
<keyword evidence="6 17" id="KW-0032">Aminotransferase</keyword>
<dbReference type="NCBIfam" id="NF009897">
    <property type="entry name" value="PRK13357.1"/>
    <property type="match status" value="1"/>
</dbReference>
<keyword evidence="10 17" id="KW-0100">Branched-chain amino acid biosynthesis</keyword>
<protein>
    <recommendedName>
        <fullName evidence="17">Branched-chain-amino-acid aminotransferase</fullName>
        <ecNumber evidence="17">2.6.1.42</ecNumber>
    </recommendedName>
</protein>
<dbReference type="AlphaFoldDB" id="G9X280"/>
<dbReference type="GO" id="GO:0009099">
    <property type="term" value="P:L-valine biosynthetic process"/>
    <property type="evidence" value="ECO:0007669"/>
    <property type="project" value="UniProtKB-UniPathway"/>
</dbReference>
<dbReference type="PANTHER" id="PTHR11825:SF44">
    <property type="entry name" value="BRANCHED-CHAIN-AMINO-ACID AMINOTRANSFERASE"/>
    <property type="match status" value="1"/>
</dbReference>
<dbReference type="BioCyc" id="EBAC796937-HMP:GMGH-504-MONOMER"/>
<dbReference type="CDD" id="cd01557">
    <property type="entry name" value="BCAT_beta_family"/>
    <property type="match status" value="1"/>
</dbReference>
<comment type="caution">
    <text evidence="19">The sequence shown here is derived from an EMBL/GenBank/DDBJ whole genome shotgun (WGS) entry which is preliminary data.</text>
</comment>
<dbReference type="InterPro" id="IPR001544">
    <property type="entry name" value="Aminotrans_IV"/>
</dbReference>
<dbReference type="InterPro" id="IPR005786">
    <property type="entry name" value="B_amino_transII"/>
</dbReference>
<accession>G9X280</accession>